<proteinExistence type="predicted"/>
<feature type="transmembrane region" description="Helical" evidence="1">
    <location>
        <begin position="44"/>
        <end position="67"/>
    </location>
</feature>
<dbReference type="AlphaFoldDB" id="A0A3B1E6M9"/>
<organism evidence="2">
    <name type="scientific">hydrothermal vent metagenome</name>
    <dbReference type="NCBI Taxonomy" id="652676"/>
    <lineage>
        <taxon>unclassified sequences</taxon>
        <taxon>metagenomes</taxon>
        <taxon>ecological metagenomes</taxon>
    </lineage>
</organism>
<reference evidence="2" key="1">
    <citation type="submission" date="2018-10" db="EMBL/GenBank/DDBJ databases">
        <authorList>
            <person name="Aoki K."/>
        </authorList>
    </citation>
    <scope>NUCLEOTIDE SEQUENCE</scope>
</reference>
<protein>
    <submittedName>
        <fullName evidence="2">Probable membrane protein Cj0124c</fullName>
    </submittedName>
</protein>
<feature type="transmembrane region" description="Helical" evidence="1">
    <location>
        <begin position="7"/>
        <end position="24"/>
    </location>
</feature>
<evidence type="ECO:0000256" key="1">
    <source>
        <dbReference type="SAM" id="Phobius"/>
    </source>
</evidence>
<keyword evidence="1" id="KW-0812">Transmembrane</keyword>
<evidence type="ECO:0000313" key="2">
    <source>
        <dbReference type="EMBL" id="VAY86386.1"/>
    </source>
</evidence>
<gene>
    <name evidence="2" type="ORF">MNB_ARC-1_304</name>
</gene>
<keyword evidence="1" id="KW-1133">Transmembrane helix</keyword>
<dbReference type="EMBL" id="UOYO01000010">
    <property type="protein sequence ID" value="VAY86386.1"/>
    <property type="molecule type" value="Genomic_DNA"/>
</dbReference>
<accession>A0A3B1E6M9</accession>
<keyword evidence="1" id="KW-0472">Membrane</keyword>
<sequence length="340" mass="39900">MGLQKYSILSVLYILLVGGFAYYQNQDLFTIDILGYYTQSLHTALLIVLPIILFFILSLMHILMYGFRNYIKSRNEQKDIDKFFNSIEAFVLGKDTKEVFYNKNLQKIAKFLKYTTFKIDINKTYNTGIEQVDDALIAIKNVYGGEYVEKLEKTFNLEDTNELCIKNTFNKFSKNNKFYLEVLKNQEKYSLDIIEFAFLTAIDRENFSIIKKEIIDINISEQALIKIFKLYENEENELEEKDYLSIIKKANLSKEQYINLIKTIKTHIRPDKLITLMDKICDKDEKAIKSYIYLLLDLEMIDKAKELLKSVNAKDGEYNKFEVYLSVKDSGVKCNISDFI</sequence>
<name>A0A3B1E6M9_9ZZZZ</name>